<name>A0AAD4LFR6_9AGAM</name>
<proteinExistence type="predicted"/>
<evidence type="ECO:0000313" key="2">
    <source>
        <dbReference type="Proteomes" id="UP001201163"/>
    </source>
</evidence>
<feature type="non-terminal residue" evidence="1">
    <location>
        <position position="113"/>
    </location>
</feature>
<gene>
    <name evidence="1" type="ORF">EDB92DRAFT_1799374</name>
</gene>
<dbReference type="AlphaFoldDB" id="A0AAD4LFR6"/>
<evidence type="ECO:0000313" key="1">
    <source>
        <dbReference type="EMBL" id="KAH8989995.1"/>
    </source>
</evidence>
<comment type="caution">
    <text evidence="1">The sequence shown here is derived from an EMBL/GenBank/DDBJ whole genome shotgun (WGS) entry which is preliminary data.</text>
</comment>
<organism evidence="1 2">
    <name type="scientific">Lactarius akahatsu</name>
    <dbReference type="NCBI Taxonomy" id="416441"/>
    <lineage>
        <taxon>Eukaryota</taxon>
        <taxon>Fungi</taxon>
        <taxon>Dikarya</taxon>
        <taxon>Basidiomycota</taxon>
        <taxon>Agaricomycotina</taxon>
        <taxon>Agaricomycetes</taxon>
        <taxon>Russulales</taxon>
        <taxon>Russulaceae</taxon>
        <taxon>Lactarius</taxon>
    </lineage>
</organism>
<accession>A0AAD4LFR6</accession>
<sequence length="113" mass="13346">MWEWIQTQPTEVVPPSFVDYLKTNWMNIVPLWAGISRLHWMIFQEGDTNMLIEVYHHILKSKWLEGKQNQRVDHLVHTLVMIMLPLYAIQHVCQELGFEGLNLAGKCCMKILK</sequence>
<dbReference type="Proteomes" id="UP001201163">
    <property type="component" value="Unassembled WGS sequence"/>
</dbReference>
<dbReference type="EMBL" id="JAKELL010000033">
    <property type="protein sequence ID" value="KAH8989995.1"/>
    <property type="molecule type" value="Genomic_DNA"/>
</dbReference>
<keyword evidence="2" id="KW-1185">Reference proteome</keyword>
<protein>
    <submittedName>
        <fullName evidence="1">Uncharacterized protein</fullName>
    </submittedName>
</protein>
<reference evidence="1" key="1">
    <citation type="submission" date="2022-01" db="EMBL/GenBank/DDBJ databases">
        <title>Comparative genomics reveals a dynamic genome evolution in the ectomycorrhizal milk-cap (Lactarius) mushrooms.</title>
        <authorList>
            <consortium name="DOE Joint Genome Institute"/>
            <person name="Lebreton A."/>
            <person name="Tang N."/>
            <person name="Kuo A."/>
            <person name="LaButti K."/>
            <person name="Drula E."/>
            <person name="Barry K."/>
            <person name="Clum A."/>
            <person name="Lipzen A."/>
            <person name="Mousain D."/>
            <person name="Ng V."/>
            <person name="Wang R."/>
            <person name="Wang X."/>
            <person name="Dai Y."/>
            <person name="Henrissat B."/>
            <person name="Grigoriev I.V."/>
            <person name="Guerin-Laguette A."/>
            <person name="Yu F."/>
            <person name="Martin F.M."/>
        </authorList>
    </citation>
    <scope>NUCLEOTIDE SEQUENCE</scope>
    <source>
        <strain evidence="1">QP</strain>
    </source>
</reference>